<feature type="domain" description="Cytosol aminopeptidase" evidence="5">
    <location>
        <begin position="153"/>
        <end position="264"/>
    </location>
</feature>
<keyword evidence="3" id="KW-0645">Protease</keyword>
<feature type="non-terminal residue" evidence="7">
    <location>
        <position position="264"/>
    </location>
</feature>
<dbReference type="GO" id="GO:0005737">
    <property type="term" value="C:cytoplasm"/>
    <property type="evidence" value="ECO:0007669"/>
    <property type="project" value="InterPro"/>
</dbReference>
<dbReference type="Pfam" id="PF00883">
    <property type="entry name" value="Peptidase_M17"/>
    <property type="match status" value="1"/>
</dbReference>
<dbReference type="Gene3D" id="3.40.220.10">
    <property type="entry name" value="Leucine Aminopeptidase, subunit E, domain 1"/>
    <property type="match status" value="1"/>
</dbReference>
<accession>X0TBV6</accession>
<dbReference type="InterPro" id="IPR008283">
    <property type="entry name" value="Peptidase_M17_N"/>
</dbReference>
<name>X0TBV6_9ZZZZ</name>
<dbReference type="PANTHER" id="PTHR11963:SF23">
    <property type="entry name" value="CYTOSOL AMINOPEPTIDASE"/>
    <property type="match status" value="1"/>
</dbReference>
<dbReference type="GO" id="GO:0030145">
    <property type="term" value="F:manganese ion binding"/>
    <property type="evidence" value="ECO:0007669"/>
    <property type="project" value="InterPro"/>
</dbReference>
<evidence type="ECO:0000259" key="5">
    <source>
        <dbReference type="Pfam" id="PF00883"/>
    </source>
</evidence>
<evidence type="ECO:0000256" key="1">
    <source>
        <dbReference type="ARBA" id="ARBA00009528"/>
    </source>
</evidence>
<dbReference type="InterPro" id="IPR000819">
    <property type="entry name" value="Peptidase_M17_C"/>
</dbReference>
<evidence type="ECO:0008006" key="8">
    <source>
        <dbReference type="Google" id="ProtNLM"/>
    </source>
</evidence>
<evidence type="ECO:0000256" key="2">
    <source>
        <dbReference type="ARBA" id="ARBA00022438"/>
    </source>
</evidence>
<gene>
    <name evidence="7" type="ORF">S01H1_20939</name>
</gene>
<keyword evidence="4" id="KW-0378">Hydrolase</keyword>
<feature type="domain" description="Peptidase M17 leucyl aminopeptidase N-terminal" evidence="6">
    <location>
        <begin position="2"/>
        <end position="112"/>
    </location>
</feature>
<dbReference type="InterPro" id="IPR043472">
    <property type="entry name" value="Macro_dom-like"/>
</dbReference>
<evidence type="ECO:0000256" key="3">
    <source>
        <dbReference type="ARBA" id="ARBA00022670"/>
    </source>
</evidence>
<evidence type="ECO:0000259" key="6">
    <source>
        <dbReference type="Pfam" id="PF02789"/>
    </source>
</evidence>
<evidence type="ECO:0000256" key="4">
    <source>
        <dbReference type="ARBA" id="ARBA00022801"/>
    </source>
</evidence>
<organism evidence="7">
    <name type="scientific">marine sediment metagenome</name>
    <dbReference type="NCBI Taxonomy" id="412755"/>
    <lineage>
        <taxon>unclassified sequences</taxon>
        <taxon>metagenomes</taxon>
        <taxon>ecological metagenomes</taxon>
    </lineage>
</organism>
<dbReference type="GO" id="GO:0070006">
    <property type="term" value="F:metalloaminopeptidase activity"/>
    <property type="evidence" value="ECO:0007669"/>
    <property type="project" value="InterPro"/>
</dbReference>
<feature type="non-terminal residue" evidence="7">
    <location>
        <position position="1"/>
    </location>
</feature>
<reference evidence="7" key="1">
    <citation type="journal article" date="2014" name="Front. Microbiol.">
        <title>High frequency of phylogenetically diverse reductive dehalogenase-homologous genes in deep subseafloor sedimentary metagenomes.</title>
        <authorList>
            <person name="Kawai M."/>
            <person name="Futagami T."/>
            <person name="Toyoda A."/>
            <person name="Takaki Y."/>
            <person name="Nishi S."/>
            <person name="Hori S."/>
            <person name="Arai W."/>
            <person name="Tsubouchi T."/>
            <person name="Morono Y."/>
            <person name="Uchiyama I."/>
            <person name="Ito T."/>
            <person name="Fujiyama A."/>
            <person name="Inagaki F."/>
            <person name="Takami H."/>
        </authorList>
    </citation>
    <scope>NUCLEOTIDE SEQUENCE</scope>
    <source>
        <strain evidence="7">Expedition CK06-06</strain>
    </source>
</reference>
<dbReference type="PRINTS" id="PR00481">
    <property type="entry name" value="LAMNOPPTDASE"/>
</dbReference>
<dbReference type="SUPFAM" id="SSF52949">
    <property type="entry name" value="Macro domain-like"/>
    <property type="match status" value="1"/>
</dbReference>
<evidence type="ECO:0000313" key="7">
    <source>
        <dbReference type="EMBL" id="GAF90963.1"/>
    </source>
</evidence>
<sequence length="264" mass="27678">ELNRKLGGAIEQLIKLGDFKGKAGSSAVVYGNSNIGAKRVLLVGLGEKKKATLDTVRKAAAGAANKAVEMRVKNISLSVHRAFGGRFDAAMMGRAMAEGTYFGSYRYDEFVTESENGRLDSLGVELIDSDAAKIKKLNNGFSSGAIIGKAQSYARTLANRPGNVINPAQLADAARKLASGSKNLSCMIFDEKQLAAKGMGGVLAVGSGSQNKPRFIVLKYSPAGKATKSRPVIGLVGKAITFDSGGLSIKPSAKMDEMKLDKSG</sequence>
<dbReference type="AlphaFoldDB" id="X0TBV6"/>
<dbReference type="Pfam" id="PF02789">
    <property type="entry name" value="Peptidase_M17_N"/>
    <property type="match status" value="1"/>
</dbReference>
<proteinExistence type="inferred from homology"/>
<comment type="caution">
    <text evidence="7">The sequence shown here is derived from an EMBL/GenBank/DDBJ whole genome shotgun (WGS) entry which is preliminary data.</text>
</comment>
<dbReference type="InterPro" id="IPR011356">
    <property type="entry name" value="Leucine_aapep/pepB"/>
</dbReference>
<dbReference type="GO" id="GO:0006508">
    <property type="term" value="P:proteolysis"/>
    <property type="evidence" value="ECO:0007669"/>
    <property type="project" value="UniProtKB-KW"/>
</dbReference>
<keyword evidence="2" id="KW-0031">Aminopeptidase</keyword>
<dbReference type="PANTHER" id="PTHR11963">
    <property type="entry name" value="LEUCINE AMINOPEPTIDASE-RELATED"/>
    <property type="match status" value="1"/>
</dbReference>
<dbReference type="SUPFAM" id="SSF53187">
    <property type="entry name" value="Zn-dependent exopeptidases"/>
    <property type="match status" value="1"/>
</dbReference>
<dbReference type="Gene3D" id="3.40.630.10">
    <property type="entry name" value="Zn peptidases"/>
    <property type="match status" value="1"/>
</dbReference>
<dbReference type="EMBL" id="BARS01011531">
    <property type="protein sequence ID" value="GAF90963.1"/>
    <property type="molecule type" value="Genomic_DNA"/>
</dbReference>
<protein>
    <recommendedName>
        <fullName evidence="8">Peptidase M17 leucyl aminopeptidase N-terminal domain-containing protein</fullName>
    </recommendedName>
</protein>
<comment type="similarity">
    <text evidence="1">Belongs to the peptidase M17 family.</text>
</comment>